<evidence type="ECO:0000256" key="4">
    <source>
        <dbReference type="ARBA" id="ARBA00023033"/>
    </source>
</evidence>
<dbReference type="InterPro" id="IPR011251">
    <property type="entry name" value="Luciferase-like_dom"/>
</dbReference>
<dbReference type="GO" id="GO:0008726">
    <property type="term" value="F:alkanesulfonate monooxygenase activity"/>
    <property type="evidence" value="ECO:0007669"/>
    <property type="project" value="TreeGrafter"/>
</dbReference>
<dbReference type="SUPFAM" id="SSF51679">
    <property type="entry name" value="Bacterial luciferase-like"/>
    <property type="match status" value="1"/>
</dbReference>
<sequence>MRPFRFGVDLVVPGSRAEWVAKCRKAEDLGYDVVGAADHVGMAPPFPALVLAAEATERVRLNTFVINACFHNPVLLARDVTGTDQFTDGRLELGIGAGYVEAEFHAAGIEWGTPGQRFARLERAVLELKRLYADPSHKPEPVQKPGPPLLLGGRGDRVLKLAAEHADIVGFTGTAAAKVEGRMSLAGLAELTERVEFARAALDGRDAELNLLVHVTRVTDDRCSTLEAVHRRVPDLSVDELGELPTVLVGSAEAVAEQLLRTRETLGISYFTVIEDDLARLAPVIAKLR</sequence>
<keyword evidence="1" id="KW-0285">Flavoprotein</keyword>
<evidence type="ECO:0000313" key="7">
    <source>
        <dbReference type="Proteomes" id="UP000267081"/>
    </source>
</evidence>
<feature type="domain" description="Luciferase-like" evidence="5">
    <location>
        <begin position="3"/>
        <end position="190"/>
    </location>
</feature>
<organism evidence="6 7">
    <name type="scientific">Amycolatopsis eburnea</name>
    <dbReference type="NCBI Taxonomy" id="2267691"/>
    <lineage>
        <taxon>Bacteria</taxon>
        <taxon>Bacillati</taxon>
        <taxon>Actinomycetota</taxon>
        <taxon>Actinomycetes</taxon>
        <taxon>Pseudonocardiales</taxon>
        <taxon>Pseudonocardiaceae</taxon>
        <taxon>Amycolatopsis</taxon>
    </lineage>
</organism>
<dbReference type="InterPro" id="IPR019923">
    <property type="entry name" value="Lucif-like_OxRdtase_MSMEG_2516"/>
</dbReference>
<dbReference type="PANTHER" id="PTHR42847">
    <property type="entry name" value="ALKANESULFONATE MONOOXYGENASE"/>
    <property type="match status" value="1"/>
</dbReference>
<dbReference type="RefSeq" id="WP_125309156.1">
    <property type="nucleotide sequence ID" value="NZ_RSEC01000036.1"/>
</dbReference>
<dbReference type="NCBIfam" id="TIGR03621">
    <property type="entry name" value="F420_MSMEG_2516"/>
    <property type="match status" value="1"/>
</dbReference>
<keyword evidence="3" id="KW-0560">Oxidoreductase</keyword>
<gene>
    <name evidence="6" type="ORF">EIY87_17330</name>
</gene>
<evidence type="ECO:0000313" key="6">
    <source>
        <dbReference type="EMBL" id="RSD19989.1"/>
    </source>
</evidence>
<protein>
    <submittedName>
        <fullName evidence="6">TIGR03621 family F420-dependent LLM class oxidoreductase</fullName>
    </submittedName>
</protein>
<comment type="caution">
    <text evidence="6">The sequence shown here is derived from an EMBL/GenBank/DDBJ whole genome shotgun (WGS) entry which is preliminary data.</text>
</comment>
<dbReference type="Proteomes" id="UP000267081">
    <property type="component" value="Unassembled WGS sequence"/>
</dbReference>
<keyword evidence="2" id="KW-0288">FMN</keyword>
<dbReference type="Pfam" id="PF00296">
    <property type="entry name" value="Bac_luciferase"/>
    <property type="match status" value="1"/>
</dbReference>
<dbReference type="InterPro" id="IPR036661">
    <property type="entry name" value="Luciferase-like_sf"/>
</dbReference>
<evidence type="ECO:0000256" key="1">
    <source>
        <dbReference type="ARBA" id="ARBA00022630"/>
    </source>
</evidence>
<evidence type="ECO:0000256" key="2">
    <source>
        <dbReference type="ARBA" id="ARBA00022643"/>
    </source>
</evidence>
<accession>A0A3R9E1H1</accession>
<dbReference type="PANTHER" id="PTHR42847:SF4">
    <property type="entry name" value="ALKANESULFONATE MONOOXYGENASE-RELATED"/>
    <property type="match status" value="1"/>
</dbReference>
<evidence type="ECO:0000256" key="3">
    <source>
        <dbReference type="ARBA" id="ARBA00023002"/>
    </source>
</evidence>
<proteinExistence type="predicted"/>
<evidence type="ECO:0000259" key="5">
    <source>
        <dbReference type="Pfam" id="PF00296"/>
    </source>
</evidence>
<dbReference type="OrthoDB" id="4288123at2"/>
<keyword evidence="7" id="KW-1185">Reference proteome</keyword>
<dbReference type="EMBL" id="RSEC01000036">
    <property type="protein sequence ID" value="RSD19989.1"/>
    <property type="molecule type" value="Genomic_DNA"/>
</dbReference>
<dbReference type="GO" id="GO:0046306">
    <property type="term" value="P:alkanesulfonate catabolic process"/>
    <property type="evidence" value="ECO:0007669"/>
    <property type="project" value="TreeGrafter"/>
</dbReference>
<dbReference type="InterPro" id="IPR050172">
    <property type="entry name" value="SsuD_RutA_monooxygenase"/>
</dbReference>
<dbReference type="AlphaFoldDB" id="A0A3R9E1H1"/>
<name>A0A3R9E1H1_9PSEU</name>
<dbReference type="Gene3D" id="3.20.20.30">
    <property type="entry name" value="Luciferase-like domain"/>
    <property type="match status" value="1"/>
</dbReference>
<reference evidence="6 7" key="1">
    <citation type="submission" date="2018-12" db="EMBL/GenBank/DDBJ databases">
        <title>Amycolatopsis eburnea sp. nov. actinomycete associate with arbuscular mycorrhiza fungal spore.</title>
        <authorList>
            <person name="Lumyong S."/>
            <person name="Chaiya L."/>
        </authorList>
    </citation>
    <scope>NUCLEOTIDE SEQUENCE [LARGE SCALE GENOMIC DNA]</scope>
    <source>
        <strain evidence="6 7">GLM-1</strain>
    </source>
</reference>
<keyword evidence="4" id="KW-0503">Monooxygenase</keyword>